<organism evidence="3 4">
    <name type="scientific">Chaetomidium leptoderma</name>
    <dbReference type="NCBI Taxonomy" id="669021"/>
    <lineage>
        <taxon>Eukaryota</taxon>
        <taxon>Fungi</taxon>
        <taxon>Dikarya</taxon>
        <taxon>Ascomycota</taxon>
        <taxon>Pezizomycotina</taxon>
        <taxon>Sordariomycetes</taxon>
        <taxon>Sordariomycetidae</taxon>
        <taxon>Sordariales</taxon>
        <taxon>Chaetomiaceae</taxon>
        <taxon>Chaetomidium</taxon>
    </lineage>
</organism>
<name>A0AAN6VHK8_9PEZI</name>
<feature type="non-terminal residue" evidence="3">
    <location>
        <position position="242"/>
    </location>
</feature>
<gene>
    <name evidence="3" type="ORF">C8A00DRAFT_17567</name>
</gene>
<evidence type="ECO:0000259" key="2">
    <source>
        <dbReference type="Pfam" id="PF16787"/>
    </source>
</evidence>
<keyword evidence="1" id="KW-0238">DNA-binding</keyword>
<dbReference type="Pfam" id="PF16787">
    <property type="entry name" value="NDC10_II"/>
    <property type="match status" value="1"/>
</dbReference>
<dbReference type="EMBL" id="MU857040">
    <property type="protein sequence ID" value="KAK4150986.1"/>
    <property type="molecule type" value="Genomic_DNA"/>
</dbReference>
<evidence type="ECO:0000313" key="3">
    <source>
        <dbReference type="EMBL" id="KAK4150986.1"/>
    </source>
</evidence>
<dbReference type="InterPro" id="IPR010998">
    <property type="entry name" value="Integrase_recombinase_N"/>
</dbReference>
<dbReference type="GO" id="GO:0003677">
    <property type="term" value="F:DNA binding"/>
    <property type="evidence" value="ECO:0007669"/>
    <property type="project" value="UniProtKB-KW"/>
</dbReference>
<feature type="domain" description="Ndc10" evidence="2">
    <location>
        <begin position="126"/>
        <end position="241"/>
    </location>
</feature>
<dbReference type="Gene3D" id="1.10.150.130">
    <property type="match status" value="1"/>
</dbReference>
<dbReference type="InterPro" id="IPR031872">
    <property type="entry name" value="NDC10_II"/>
</dbReference>
<dbReference type="Gene3D" id="1.10.443.20">
    <property type="entry name" value="Centromere DNA-binding protein complex CBF3 subunit, domain 2"/>
    <property type="match status" value="1"/>
</dbReference>
<evidence type="ECO:0000256" key="1">
    <source>
        <dbReference type="ARBA" id="ARBA00023125"/>
    </source>
</evidence>
<keyword evidence="4" id="KW-1185">Reference proteome</keyword>
<dbReference type="Proteomes" id="UP001302745">
    <property type="component" value="Unassembled WGS sequence"/>
</dbReference>
<evidence type="ECO:0000313" key="4">
    <source>
        <dbReference type="Proteomes" id="UP001302745"/>
    </source>
</evidence>
<reference evidence="3" key="1">
    <citation type="journal article" date="2023" name="Mol. Phylogenet. Evol.">
        <title>Genome-scale phylogeny and comparative genomics of the fungal order Sordariales.</title>
        <authorList>
            <person name="Hensen N."/>
            <person name="Bonometti L."/>
            <person name="Westerberg I."/>
            <person name="Brannstrom I.O."/>
            <person name="Guillou S."/>
            <person name="Cros-Aarteil S."/>
            <person name="Calhoun S."/>
            <person name="Haridas S."/>
            <person name="Kuo A."/>
            <person name="Mondo S."/>
            <person name="Pangilinan J."/>
            <person name="Riley R."/>
            <person name="LaButti K."/>
            <person name="Andreopoulos B."/>
            <person name="Lipzen A."/>
            <person name="Chen C."/>
            <person name="Yan M."/>
            <person name="Daum C."/>
            <person name="Ng V."/>
            <person name="Clum A."/>
            <person name="Steindorff A."/>
            <person name="Ohm R.A."/>
            <person name="Martin F."/>
            <person name="Silar P."/>
            <person name="Natvig D.O."/>
            <person name="Lalanne C."/>
            <person name="Gautier V."/>
            <person name="Ament-Velasquez S.L."/>
            <person name="Kruys A."/>
            <person name="Hutchinson M.I."/>
            <person name="Powell A.J."/>
            <person name="Barry K."/>
            <person name="Miller A.N."/>
            <person name="Grigoriev I.V."/>
            <person name="Debuchy R."/>
            <person name="Gladieux P."/>
            <person name="Hiltunen Thoren M."/>
            <person name="Johannesson H."/>
        </authorList>
    </citation>
    <scope>NUCLEOTIDE SEQUENCE</scope>
    <source>
        <strain evidence="3">CBS 538.74</strain>
    </source>
</reference>
<protein>
    <submittedName>
        <fullName evidence="3">Short-chain dehydrogenase</fullName>
    </submittedName>
</protein>
<dbReference type="InterPro" id="IPR038279">
    <property type="entry name" value="Ndc10_dom2_sf"/>
</dbReference>
<dbReference type="AlphaFoldDB" id="A0AAN6VHK8"/>
<comment type="caution">
    <text evidence="3">The sequence shown here is derived from an EMBL/GenBank/DDBJ whole genome shotgun (WGS) entry which is preliminary data.</text>
</comment>
<proteinExistence type="predicted"/>
<accession>A0AAN6VHK8</accession>
<reference evidence="3" key="2">
    <citation type="submission" date="2023-05" db="EMBL/GenBank/DDBJ databases">
        <authorList>
            <consortium name="Lawrence Berkeley National Laboratory"/>
            <person name="Steindorff A."/>
            <person name="Hensen N."/>
            <person name="Bonometti L."/>
            <person name="Westerberg I."/>
            <person name="Brannstrom I.O."/>
            <person name="Guillou S."/>
            <person name="Cros-Aarteil S."/>
            <person name="Calhoun S."/>
            <person name="Haridas S."/>
            <person name="Kuo A."/>
            <person name="Mondo S."/>
            <person name="Pangilinan J."/>
            <person name="Riley R."/>
            <person name="Labutti K."/>
            <person name="Andreopoulos B."/>
            <person name="Lipzen A."/>
            <person name="Chen C."/>
            <person name="Yanf M."/>
            <person name="Daum C."/>
            <person name="Ng V."/>
            <person name="Clum A."/>
            <person name="Ohm R."/>
            <person name="Martin F."/>
            <person name="Silar P."/>
            <person name="Natvig D."/>
            <person name="Lalanne C."/>
            <person name="Gautier V."/>
            <person name="Ament-Velasquez S.L."/>
            <person name="Kruys A."/>
            <person name="Hutchinson M.I."/>
            <person name="Powell A.J."/>
            <person name="Barry K."/>
            <person name="Miller A.N."/>
            <person name="Grigoriev I.V."/>
            <person name="Debuchy R."/>
            <person name="Gladieux P."/>
            <person name="Thoren M.H."/>
            <person name="Johannesson H."/>
        </authorList>
    </citation>
    <scope>NUCLEOTIDE SEQUENCE</scope>
    <source>
        <strain evidence="3">CBS 538.74</strain>
    </source>
</reference>
<sequence>MAVSPADLSRQCVQRAEQNAANSAELRANAQNILALIHDYRPKNTSSTYAPKQKEFQAFCRRKQYHDGDTVTQDKLLLFLVEEVANRPLKAKSPKVDSGVLQEKTRLAWRSVRGYTTAVTDLYRTQKALGMNTHPSPREDSVREYLRALQRRDTQRDKESYADKGRDTLLDGYSEEEFERICRELWARGGASASPEHHFRTLVDLLLGHYMLARGGDRCAAELSDLFTFEFTGEGPTRCMPL</sequence>